<dbReference type="RefSeq" id="WP_390227492.1">
    <property type="nucleotide sequence ID" value="NZ_JBHSCN010000003.1"/>
</dbReference>
<protein>
    <recommendedName>
        <fullName evidence="3">Helix-turn-helix domain-containing protein</fullName>
    </recommendedName>
</protein>
<evidence type="ECO:0008006" key="3">
    <source>
        <dbReference type="Google" id="ProtNLM"/>
    </source>
</evidence>
<evidence type="ECO:0000313" key="1">
    <source>
        <dbReference type="EMBL" id="MFC4242623.1"/>
    </source>
</evidence>
<reference evidence="2" key="1">
    <citation type="journal article" date="2019" name="Int. J. Syst. Evol. Microbiol.">
        <title>The Global Catalogue of Microorganisms (GCM) 10K type strain sequencing project: providing services to taxonomists for standard genome sequencing and annotation.</title>
        <authorList>
            <consortium name="The Broad Institute Genomics Platform"/>
            <consortium name="The Broad Institute Genome Sequencing Center for Infectious Disease"/>
            <person name="Wu L."/>
            <person name="Ma J."/>
        </authorList>
    </citation>
    <scope>NUCLEOTIDE SEQUENCE [LARGE SCALE GENOMIC DNA]</scope>
    <source>
        <strain evidence="2">CGMCC 1.10363</strain>
    </source>
</reference>
<dbReference type="SUPFAM" id="SSF46955">
    <property type="entry name" value="Putative DNA-binding domain"/>
    <property type="match status" value="1"/>
</dbReference>
<sequence length="91" mass="10292">MNTAREQRRAAEKGTPQIIAIEQVDQTWTYDDIAHFYQVTYGTVRNWASQGKLPRPLPGLGKTKRFDPNTVRRHAGVQVLGDLVAKNEKVS</sequence>
<comment type="caution">
    <text evidence="1">The sequence shown here is derived from an EMBL/GenBank/DDBJ whole genome shotgun (WGS) entry which is preliminary data.</text>
</comment>
<name>A0ABV8Q4T4_9MICO</name>
<accession>A0ABV8Q4T4</accession>
<gene>
    <name evidence="1" type="ORF">ACFOYW_04495</name>
</gene>
<dbReference type="InterPro" id="IPR009061">
    <property type="entry name" value="DNA-bd_dom_put_sf"/>
</dbReference>
<organism evidence="1 2">
    <name type="scientific">Gryllotalpicola reticulitermitis</name>
    <dbReference type="NCBI Taxonomy" id="1184153"/>
    <lineage>
        <taxon>Bacteria</taxon>
        <taxon>Bacillati</taxon>
        <taxon>Actinomycetota</taxon>
        <taxon>Actinomycetes</taxon>
        <taxon>Micrococcales</taxon>
        <taxon>Microbacteriaceae</taxon>
        <taxon>Gryllotalpicola</taxon>
    </lineage>
</organism>
<dbReference type="EMBL" id="JBHSCN010000003">
    <property type="protein sequence ID" value="MFC4242623.1"/>
    <property type="molecule type" value="Genomic_DNA"/>
</dbReference>
<evidence type="ECO:0000313" key="2">
    <source>
        <dbReference type="Proteomes" id="UP001595900"/>
    </source>
</evidence>
<dbReference type="Proteomes" id="UP001595900">
    <property type="component" value="Unassembled WGS sequence"/>
</dbReference>
<proteinExistence type="predicted"/>
<keyword evidence="2" id="KW-1185">Reference proteome</keyword>